<evidence type="ECO:0000313" key="2">
    <source>
        <dbReference type="Proteomes" id="UP000823674"/>
    </source>
</evidence>
<evidence type="ECO:0000313" key="1">
    <source>
        <dbReference type="EMBL" id="KAG5395309.1"/>
    </source>
</evidence>
<proteinExistence type="predicted"/>
<feature type="non-terminal residue" evidence="1">
    <location>
        <position position="1"/>
    </location>
</feature>
<reference evidence="1 2" key="1">
    <citation type="submission" date="2021-03" db="EMBL/GenBank/DDBJ databases">
        <authorList>
            <person name="King G.J."/>
            <person name="Bancroft I."/>
            <person name="Baten A."/>
            <person name="Bloomfield J."/>
            <person name="Borpatragohain P."/>
            <person name="He Z."/>
            <person name="Irish N."/>
            <person name="Irwin J."/>
            <person name="Liu K."/>
            <person name="Mauleon R.P."/>
            <person name="Moore J."/>
            <person name="Morris R."/>
            <person name="Ostergaard L."/>
            <person name="Wang B."/>
            <person name="Wells R."/>
        </authorList>
    </citation>
    <scope>NUCLEOTIDE SEQUENCE [LARGE SCALE GENOMIC DNA]</scope>
    <source>
        <strain evidence="1">R-o-18</strain>
        <tissue evidence="1">Leaf</tissue>
    </source>
</reference>
<accession>A0ABQ7MCM1</accession>
<gene>
    <name evidence="1" type="primary">A06p056690.1_BraROA</name>
    <name evidence="1" type="ORF">IGI04_025272</name>
</gene>
<name>A0ABQ7MCM1_BRACM</name>
<dbReference type="Proteomes" id="UP000823674">
    <property type="component" value="Chromosome A06"/>
</dbReference>
<keyword evidence="2" id="KW-1185">Reference proteome</keyword>
<protein>
    <submittedName>
        <fullName evidence="1">Uncharacterized protein</fullName>
    </submittedName>
</protein>
<sequence length="159" mass="18589">SIISEWRRQHNLNSKKFVENLKEKVKKGLYSNDNATTKKISKSLKELFHTLNADEMFRKQKRRARNRITQILDTIGNVVEDEEGLVVFATNYFRQIFESYNPEGIKETFYEVSTTITESFNEDLTCLVIECEVKLALFGIHPEKAIEPEGMTTLLYQKF</sequence>
<comment type="caution">
    <text evidence="1">The sequence shown here is derived from an EMBL/GenBank/DDBJ whole genome shotgun (WGS) entry which is preliminary data.</text>
</comment>
<organism evidence="1 2">
    <name type="scientific">Brassica rapa subsp. trilocularis</name>
    <dbReference type="NCBI Taxonomy" id="1813537"/>
    <lineage>
        <taxon>Eukaryota</taxon>
        <taxon>Viridiplantae</taxon>
        <taxon>Streptophyta</taxon>
        <taxon>Embryophyta</taxon>
        <taxon>Tracheophyta</taxon>
        <taxon>Spermatophyta</taxon>
        <taxon>Magnoliopsida</taxon>
        <taxon>eudicotyledons</taxon>
        <taxon>Gunneridae</taxon>
        <taxon>Pentapetalae</taxon>
        <taxon>rosids</taxon>
        <taxon>malvids</taxon>
        <taxon>Brassicales</taxon>
        <taxon>Brassicaceae</taxon>
        <taxon>Brassiceae</taxon>
        <taxon>Brassica</taxon>
    </lineage>
</organism>
<dbReference type="EMBL" id="JADBGQ010000006">
    <property type="protein sequence ID" value="KAG5395309.1"/>
    <property type="molecule type" value="Genomic_DNA"/>
</dbReference>